<dbReference type="GO" id="GO:0046872">
    <property type="term" value="F:metal ion binding"/>
    <property type="evidence" value="ECO:0007669"/>
    <property type="project" value="UniProtKB-KW"/>
</dbReference>
<dbReference type="InterPro" id="IPR051013">
    <property type="entry name" value="MBL_superfamily_lactonases"/>
</dbReference>
<dbReference type="AlphaFoldDB" id="A0A158GWH5"/>
<dbReference type="CDD" id="cd07729">
    <property type="entry name" value="AHL_lactonase_MBL-fold"/>
    <property type="match status" value="1"/>
</dbReference>
<dbReference type="SMART" id="SM00849">
    <property type="entry name" value="Lactamase_B"/>
    <property type="match status" value="1"/>
</dbReference>
<dbReference type="PANTHER" id="PTHR42978">
    <property type="entry name" value="QUORUM-QUENCHING LACTONASE YTNP-RELATED-RELATED"/>
    <property type="match status" value="1"/>
</dbReference>
<sequence>MTNELTEGDAQGVAKRTPTGTVDRMTVLNGGEAHVSDISQWSPGVNVGQPAVFSNNAYLIQHGADLMLWDTGLDDSMIDIPGGRVMAHDVRGIVKKTLASQLEEMGISPEQVTHIAFSHAHFDHVGNSRYFSGATWHVQRFEYDAMFGTNTTQLGFLPELYETMRNNPVNMLGGHHDVFGDGAVVVHATPGHTPGHQSLLVRLPDRGPVVLSGDVAHFHQNFCCRRVPLFNFDKPRSVDSMNYVDALVAREQAELWINHDKAQSETIPHAPQWIK</sequence>
<feature type="region of interest" description="Disordered" evidence="5">
    <location>
        <begin position="1"/>
        <end position="23"/>
    </location>
</feature>
<name>A0A158GWH5_CABSO</name>
<evidence type="ECO:0000259" key="6">
    <source>
        <dbReference type="SMART" id="SM00849"/>
    </source>
</evidence>
<evidence type="ECO:0000256" key="1">
    <source>
        <dbReference type="ARBA" id="ARBA00007749"/>
    </source>
</evidence>
<comment type="similarity">
    <text evidence="1">Belongs to the metallo-beta-lactamase superfamily.</text>
</comment>
<evidence type="ECO:0000313" key="8">
    <source>
        <dbReference type="Proteomes" id="UP000054893"/>
    </source>
</evidence>
<dbReference type="RefSeq" id="WP_082850532.1">
    <property type="nucleotide sequence ID" value="NZ_FCOC02000011.1"/>
</dbReference>
<evidence type="ECO:0000256" key="4">
    <source>
        <dbReference type="ARBA" id="ARBA00022833"/>
    </source>
</evidence>
<dbReference type="OrthoDB" id="5443440at2"/>
<dbReference type="InterPro" id="IPR001279">
    <property type="entry name" value="Metallo-B-lactamas"/>
</dbReference>
<dbReference type="Gene3D" id="3.60.15.10">
    <property type="entry name" value="Ribonuclease Z/Hydroxyacylglutathione hydrolase-like"/>
    <property type="match status" value="1"/>
</dbReference>
<gene>
    <name evidence="7" type="ORF">AWB64_03652</name>
</gene>
<evidence type="ECO:0000313" key="7">
    <source>
        <dbReference type="EMBL" id="SAL36273.1"/>
    </source>
</evidence>
<dbReference type="Pfam" id="PF00753">
    <property type="entry name" value="Lactamase_B"/>
    <property type="match status" value="1"/>
</dbReference>
<dbReference type="EMBL" id="FCOC02000011">
    <property type="protein sequence ID" value="SAL36273.1"/>
    <property type="molecule type" value="Genomic_DNA"/>
</dbReference>
<dbReference type="SUPFAM" id="SSF56281">
    <property type="entry name" value="Metallo-hydrolase/oxidoreductase"/>
    <property type="match status" value="1"/>
</dbReference>
<protein>
    <submittedName>
        <fullName evidence="7">Beta-lactamase-like protein</fullName>
    </submittedName>
</protein>
<feature type="domain" description="Metallo-beta-lactamase" evidence="6">
    <location>
        <begin position="54"/>
        <end position="259"/>
    </location>
</feature>
<organism evidence="7 8">
    <name type="scientific">Caballeronia sordidicola</name>
    <name type="common">Burkholderia sordidicola</name>
    <dbReference type="NCBI Taxonomy" id="196367"/>
    <lineage>
        <taxon>Bacteria</taxon>
        <taxon>Pseudomonadati</taxon>
        <taxon>Pseudomonadota</taxon>
        <taxon>Betaproteobacteria</taxon>
        <taxon>Burkholderiales</taxon>
        <taxon>Burkholderiaceae</taxon>
        <taxon>Caballeronia</taxon>
    </lineage>
</organism>
<dbReference type="GO" id="GO:0016787">
    <property type="term" value="F:hydrolase activity"/>
    <property type="evidence" value="ECO:0007669"/>
    <property type="project" value="UniProtKB-KW"/>
</dbReference>
<dbReference type="PANTHER" id="PTHR42978:SF3">
    <property type="entry name" value="BLR3078 PROTEIN"/>
    <property type="match status" value="1"/>
</dbReference>
<reference evidence="7 8" key="1">
    <citation type="submission" date="2016-01" db="EMBL/GenBank/DDBJ databases">
        <authorList>
            <person name="Oliw E.H."/>
        </authorList>
    </citation>
    <scope>NUCLEOTIDE SEQUENCE [LARGE SCALE GENOMIC DNA]</scope>
    <source>
        <strain evidence="7">LMG 22029</strain>
    </source>
</reference>
<keyword evidence="2" id="KW-0479">Metal-binding</keyword>
<evidence type="ECO:0000256" key="3">
    <source>
        <dbReference type="ARBA" id="ARBA00022801"/>
    </source>
</evidence>
<dbReference type="Proteomes" id="UP000054893">
    <property type="component" value="Unassembled WGS sequence"/>
</dbReference>
<evidence type="ECO:0000256" key="5">
    <source>
        <dbReference type="SAM" id="MobiDB-lite"/>
    </source>
</evidence>
<keyword evidence="3" id="KW-0378">Hydrolase</keyword>
<evidence type="ECO:0000256" key="2">
    <source>
        <dbReference type="ARBA" id="ARBA00022723"/>
    </source>
</evidence>
<keyword evidence="4" id="KW-0862">Zinc</keyword>
<proteinExistence type="inferred from homology"/>
<accession>A0A158GWH5</accession>
<dbReference type="InterPro" id="IPR036866">
    <property type="entry name" value="RibonucZ/Hydroxyglut_hydro"/>
</dbReference>